<dbReference type="SUPFAM" id="SSF47616">
    <property type="entry name" value="GST C-terminal domain-like"/>
    <property type="match status" value="1"/>
</dbReference>
<dbReference type="OrthoDB" id="249703at2759"/>
<evidence type="ECO:0000259" key="6">
    <source>
        <dbReference type="PROSITE" id="PS50405"/>
    </source>
</evidence>
<dbReference type="Gene3D" id="3.40.30.10">
    <property type="entry name" value="Glutaredoxin"/>
    <property type="match status" value="1"/>
</dbReference>
<dbReference type="Pfam" id="PF13417">
    <property type="entry name" value="GST_N_3"/>
    <property type="match status" value="1"/>
</dbReference>
<dbReference type="InterPro" id="IPR010987">
    <property type="entry name" value="Glutathione-S-Trfase_C-like"/>
</dbReference>
<keyword evidence="2 7" id="KW-0808">Transferase</keyword>
<feature type="compositionally biased region" description="Low complexity" evidence="4">
    <location>
        <begin position="78"/>
        <end position="143"/>
    </location>
</feature>
<dbReference type="AlphaFoldDB" id="A0A8H6HZV8"/>
<dbReference type="InterPro" id="IPR004046">
    <property type="entry name" value="GST_C"/>
</dbReference>
<dbReference type="PANTHER" id="PTHR43900">
    <property type="entry name" value="GLUTATHIONE S-TRANSFERASE RHO"/>
    <property type="match status" value="1"/>
</dbReference>
<sequence>MPITLHASPLSTASQRVALILHELHIPFDLVPVDMARNAHKSAEHLVNQPFGQVPFLVDDDPLTDVIPLFVAPATTTTATTEGTDNATTTATTTTEEGATEAPTPAATEAPAPATDEATPGAAEVTPAAEAQVTPAAEAQATPAPAPAADPQAEPPATPPFPSSRPPTPPTEPKEPLTIYESRAITRYLALKHLYTTSSAKPSSQSGAESGAGVGSGVRGEGEGNGQQVFGSRTVVPLVPSPGDLGKWTAFEVASSVEVANFEMFAGRIGFEKVYKPRVGQEPDLAAYEAAHAQLGAKLDVYDKILASQAYLAGDTPTLADLHHLPLAARLFPAGAGDLIEARPNVKRWYEALEGRGAWRGVRNGVQSWGGEGEE</sequence>
<evidence type="ECO:0000256" key="1">
    <source>
        <dbReference type="ARBA" id="ARBA00012452"/>
    </source>
</evidence>
<keyword evidence="8" id="KW-1185">Reference proteome</keyword>
<gene>
    <name evidence="7" type="ORF">DFP72DRAFT_896506</name>
</gene>
<dbReference type="GO" id="GO:0043295">
    <property type="term" value="F:glutathione binding"/>
    <property type="evidence" value="ECO:0007669"/>
    <property type="project" value="TreeGrafter"/>
</dbReference>
<dbReference type="SUPFAM" id="SSF52833">
    <property type="entry name" value="Thioredoxin-like"/>
    <property type="match status" value="1"/>
</dbReference>
<dbReference type="InterPro" id="IPR004045">
    <property type="entry name" value="Glutathione_S-Trfase_N"/>
</dbReference>
<comment type="caution">
    <text evidence="7">The sequence shown here is derived from an EMBL/GenBank/DDBJ whole genome shotgun (WGS) entry which is preliminary data.</text>
</comment>
<dbReference type="Pfam" id="PF00043">
    <property type="entry name" value="GST_C"/>
    <property type="match status" value="1"/>
</dbReference>
<dbReference type="PANTHER" id="PTHR43900:SF3">
    <property type="entry name" value="GLUTATHIONE S-TRANSFERASE RHO"/>
    <property type="match status" value="1"/>
</dbReference>
<evidence type="ECO:0000256" key="4">
    <source>
        <dbReference type="SAM" id="MobiDB-lite"/>
    </source>
</evidence>
<dbReference type="GO" id="GO:0004364">
    <property type="term" value="F:glutathione transferase activity"/>
    <property type="evidence" value="ECO:0007669"/>
    <property type="project" value="UniProtKB-EC"/>
</dbReference>
<reference evidence="7 8" key="1">
    <citation type="submission" date="2020-07" db="EMBL/GenBank/DDBJ databases">
        <title>Comparative genomics of pyrophilous fungi reveals a link between fire events and developmental genes.</title>
        <authorList>
            <consortium name="DOE Joint Genome Institute"/>
            <person name="Steindorff A.S."/>
            <person name="Carver A."/>
            <person name="Calhoun S."/>
            <person name="Stillman K."/>
            <person name="Liu H."/>
            <person name="Lipzen A."/>
            <person name="Pangilinan J."/>
            <person name="Labutti K."/>
            <person name="Bruns T.D."/>
            <person name="Grigoriev I.V."/>
        </authorList>
    </citation>
    <scope>NUCLEOTIDE SEQUENCE [LARGE SCALE GENOMIC DNA]</scope>
    <source>
        <strain evidence="7 8">CBS 144469</strain>
    </source>
</reference>
<evidence type="ECO:0000256" key="3">
    <source>
        <dbReference type="ARBA" id="ARBA00047960"/>
    </source>
</evidence>
<evidence type="ECO:0000313" key="7">
    <source>
        <dbReference type="EMBL" id="KAF6755337.1"/>
    </source>
</evidence>
<dbReference type="Proteomes" id="UP000521943">
    <property type="component" value="Unassembled WGS sequence"/>
</dbReference>
<organism evidence="7 8">
    <name type="scientific">Ephemerocybe angulata</name>
    <dbReference type="NCBI Taxonomy" id="980116"/>
    <lineage>
        <taxon>Eukaryota</taxon>
        <taxon>Fungi</taxon>
        <taxon>Dikarya</taxon>
        <taxon>Basidiomycota</taxon>
        <taxon>Agaricomycotina</taxon>
        <taxon>Agaricomycetes</taxon>
        <taxon>Agaricomycetidae</taxon>
        <taxon>Agaricales</taxon>
        <taxon>Agaricineae</taxon>
        <taxon>Psathyrellaceae</taxon>
        <taxon>Ephemerocybe</taxon>
    </lineage>
</organism>
<dbReference type="Gene3D" id="1.20.1050.10">
    <property type="match status" value="1"/>
</dbReference>
<evidence type="ECO:0000256" key="2">
    <source>
        <dbReference type="ARBA" id="ARBA00022679"/>
    </source>
</evidence>
<dbReference type="GO" id="GO:0005737">
    <property type="term" value="C:cytoplasm"/>
    <property type="evidence" value="ECO:0007669"/>
    <property type="project" value="TreeGrafter"/>
</dbReference>
<evidence type="ECO:0000259" key="5">
    <source>
        <dbReference type="PROSITE" id="PS50404"/>
    </source>
</evidence>
<feature type="region of interest" description="Disordered" evidence="4">
    <location>
        <begin position="78"/>
        <end position="177"/>
    </location>
</feature>
<dbReference type="PROSITE" id="PS50405">
    <property type="entry name" value="GST_CTER"/>
    <property type="match status" value="1"/>
</dbReference>
<proteinExistence type="predicted"/>
<protein>
    <recommendedName>
        <fullName evidence="1">glutathione transferase</fullName>
        <ecNumber evidence="1">2.5.1.18</ecNumber>
    </recommendedName>
</protein>
<feature type="region of interest" description="Disordered" evidence="4">
    <location>
        <begin position="198"/>
        <end position="229"/>
    </location>
</feature>
<dbReference type="InterPro" id="IPR036249">
    <property type="entry name" value="Thioredoxin-like_sf"/>
</dbReference>
<accession>A0A8H6HZV8</accession>
<feature type="domain" description="GST C-terminal" evidence="6">
    <location>
        <begin position="246"/>
        <end position="375"/>
    </location>
</feature>
<dbReference type="GO" id="GO:0006749">
    <property type="term" value="P:glutathione metabolic process"/>
    <property type="evidence" value="ECO:0007669"/>
    <property type="project" value="TreeGrafter"/>
</dbReference>
<dbReference type="EC" id="2.5.1.18" evidence="1"/>
<dbReference type="InterPro" id="IPR036282">
    <property type="entry name" value="Glutathione-S-Trfase_C_sf"/>
</dbReference>
<dbReference type="PROSITE" id="PS50404">
    <property type="entry name" value="GST_NTER"/>
    <property type="match status" value="1"/>
</dbReference>
<feature type="compositionally biased region" description="Gly residues" evidence="4">
    <location>
        <begin position="210"/>
        <end position="225"/>
    </location>
</feature>
<dbReference type="EMBL" id="JACGCI010000030">
    <property type="protein sequence ID" value="KAF6755337.1"/>
    <property type="molecule type" value="Genomic_DNA"/>
</dbReference>
<feature type="compositionally biased region" description="Pro residues" evidence="4">
    <location>
        <begin position="144"/>
        <end position="171"/>
    </location>
</feature>
<evidence type="ECO:0000313" key="8">
    <source>
        <dbReference type="Proteomes" id="UP000521943"/>
    </source>
</evidence>
<feature type="domain" description="GST N-terminal" evidence="5">
    <location>
        <begin position="1"/>
        <end position="197"/>
    </location>
</feature>
<comment type="catalytic activity">
    <reaction evidence="3">
        <text>RX + glutathione = an S-substituted glutathione + a halide anion + H(+)</text>
        <dbReference type="Rhea" id="RHEA:16437"/>
        <dbReference type="ChEBI" id="CHEBI:15378"/>
        <dbReference type="ChEBI" id="CHEBI:16042"/>
        <dbReference type="ChEBI" id="CHEBI:17792"/>
        <dbReference type="ChEBI" id="CHEBI:57925"/>
        <dbReference type="ChEBI" id="CHEBI:90779"/>
        <dbReference type="EC" id="2.5.1.18"/>
    </reaction>
</comment>
<name>A0A8H6HZV8_9AGAR</name>